<reference evidence="4 5" key="1">
    <citation type="journal article" date="2011" name="Int. J. Syst. Evol. Microbiol.">
        <title>Zhongshania antarctica gen. nov., sp. nov. and Zhongshania guokunii sp. nov., gammaproteobacteria respectively isolated from coastal attached (fast) ice and surface seawater of the Antarctic.</title>
        <authorList>
            <person name="Li H.J."/>
            <person name="Zhang X.Y."/>
            <person name="Chen C.X."/>
            <person name="Zhang Y.J."/>
            <person name="Gao Z.M."/>
            <person name="Yu Y."/>
            <person name="Chen X.L."/>
            <person name="Chen B."/>
            <person name="Zhang Y.Z."/>
        </authorList>
    </citation>
    <scope>NUCLEOTIDE SEQUENCE [LARGE SCALE GENOMIC DNA]</scope>
    <source>
        <strain evidence="4 5">R06B22</strain>
    </source>
</reference>
<evidence type="ECO:0000313" key="5">
    <source>
        <dbReference type="Proteomes" id="UP001557484"/>
    </source>
</evidence>
<dbReference type="Gene3D" id="1.10.287.2460">
    <property type="match status" value="1"/>
</dbReference>
<sequence length="262" mass="28071">MSDEKTVIIERCPPLLWVTINRPAARNAVDGKTAKALADAFKAFDTDAELSVAILSGAEHNFCAGADLKAVASDDPDRRNPLNTDGIAPMGPSRLELSKPVIAAVDGYCVAGGLELALWCDMRIATERAVFGVFCRRFGVPLIDGGTVRLPRLIGMSRAMDMILTGRAVDAAEAFAIGLANRVVASDELRDSAEKLALQIAALPQQCLRSDRHSTYQQWGMSEADAIANEFRLGMQTFSSGETVSGAQRFEQGSGRHGSTEN</sequence>
<dbReference type="Gene3D" id="3.90.226.10">
    <property type="entry name" value="2-enoyl-CoA Hydratase, Chain A, domain 1"/>
    <property type="match status" value="1"/>
</dbReference>
<dbReference type="NCBIfam" id="NF006108">
    <property type="entry name" value="PRK08259.1"/>
    <property type="match status" value="1"/>
</dbReference>
<feature type="region of interest" description="Disordered" evidence="3">
    <location>
        <begin position="243"/>
        <end position="262"/>
    </location>
</feature>
<evidence type="ECO:0000256" key="3">
    <source>
        <dbReference type="SAM" id="MobiDB-lite"/>
    </source>
</evidence>
<dbReference type="InterPro" id="IPR001753">
    <property type="entry name" value="Enoyl-CoA_hydra/iso"/>
</dbReference>
<dbReference type="InterPro" id="IPR018376">
    <property type="entry name" value="Enoyl-CoA_hyd/isom_CS"/>
</dbReference>
<dbReference type="PANTHER" id="PTHR43802:SF1">
    <property type="entry name" value="IP11341P-RELATED"/>
    <property type="match status" value="1"/>
</dbReference>
<dbReference type="PROSITE" id="PS00166">
    <property type="entry name" value="ENOYL_COA_HYDRATASE"/>
    <property type="match status" value="1"/>
</dbReference>
<evidence type="ECO:0000256" key="1">
    <source>
        <dbReference type="ARBA" id="ARBA00005254"/>
    </source>
</evidence>
<dbReference type="Pfam" id="PF00378">
    <property type="entry name" value="ECH_1"/>
    <property type="match status" value="1"/>
</dbReference>
<dbReference type="SUPFAM" id="SSF52096">
    <property type="entry name" value="ClpP/crotonase"/>
    <property type="match status" value="1"/>
</dbReference>
<dbReference type="EMBL" id="JBFRYB010000001">
    <property type="protein sequence ID" value="MEX1666883.1"/>
    <property type="molecule type" value="Genomic_DNA"/>
</dbReference>
<gene>
    <name evidence="4" type="ORF">AB4875_15415</name>
</gene>
<dbReference type="PANTHER" id="PTHR43802">
    <property type="entry name" value="ENOYL-COA HYDRATASE"/>
    <property type="match status" value="1"/>
</dbReference>
<accession>A0ABV3U0Y8</accession>
<dbReference type="CDD" id="cd06558">
    <property type="entry name" value="crotonase-like"/>
    <property type="match status" value="1"/>
</dbReference>
<comment type="caution">
    <text evidence="4">The sequence shown here is derived from an EMBL/GenBank/DDBJ whole genome shotgun (WGS) entry which is preliminary data.</text>
</comment>
<evidence type="ECO:0000256" key="2">
    <source>
        <dbReference type="RuleBase" id="RU003707"/>
    </source>
</evidence>
<keyword evidence="5" id="KW-1185">Reference proteome</keyword>
<organism evidence="4 5">
    <name type="scientific">Zhongshania arctica</name>
    <dbReference type="NCBI Taxonomy" id="3238302"/>
    <lineage>
        <taxon>Bacteria</taxon>
        <taxon>Pseudomonadati</taxon>
        <taxon>Pseudomonadota</taxon>
        <taxon>Gammaproteobacteria</taxon>
        <taxon>Cellvibrionales</taxon>
        <taxon>Spongiibacteraceae</taxon>
        <taxon>Zhongshania</taxon>
    </lineage>
</organism>
<name>A0ABV3U0Y8_9GAMM</name>
<comment type="similarity">
    <text evidence="1 2">Belongs to the enoyl-CoA hydratase/isomerase family.</text>
</comment>
<dbReference type="RefSeq" id="WP_368376946.1">
    <property type="nucleotide sequence ID" value="NZ_JBFRYB010000001.1"/>
</dbReference>
<protein>
    <submittedName>
        <fullName evidence="4">Crotonase/enoyl-CoA hydratase family protein</fullName>
    </submittedName>
</protein>
<dbReference type="Proteomes" id="UP001557484">
    <property type="component" value="Unassembled WGS sequence"/>
</dbReference>
<dbReference type="InterPro" id="IPR029045">
    <property type="entry name" value="ClpP/crotonase-like_dom_sf"/>
</dbReference>
<evidence type="ECO:0000313" key="4">
    <source>
        <dbReference type="EMBL" id="MEX1666883.1"/>
    </source>
</evidence>
<proteinExistence type="inferred from homology"/>